<dbReference type="OrthoDB" id="45460at2759"/>
<feature type="compositionally biased region" description="Polar residues" evidence="1">
    <location>
        <begin position="529"/>
        <end position="543"/>
    </location>
</feature>
<evidence type="ECO:0000256" key="1">
    <source>
        <dbReference type="SAM" id="MobiDB-lite"/>
    </source>
</evidence>
<feature type="compositionally biased region" description="Basic and acidic residues" evidence="1">
    <location>
        <begin position="400"/>
        <end position="415"/>
    </location>
</feature>
<reference evidence="2" key="1">
    <citation type="submission" date="2020-06" db="EMBL/GenBank/DDBJ databases">
        <authorList>
            <consortium name="Plant Systems Biology data submission"/>
        </authorList>
    </citation>
    <scope>NUCLEOTIDE SEQUENCE</scope>
    <source>
        <strain evidence="2">D6</strain>
    </source>
</reference>
<feature type="region of interest" description="Disordered" evidence="1">
    <location>
        <begin position="517"/>
        <end position="543"/>
    </location>
</feature>
<feature type="region of interest" description="Disordered" evidence="1">
    <location>
        <begin position="395"/>
        <end position="481"/>
    </location>
</feature>
<dbReference type="EMBL" id="CAICTM010002170">
    <property type="protein sequence ID" value="CAB9528206.1"/>
    <property type="molecule type" value="Genomic_DNA"/>
</dbReference>
<name>A0A9N8HWB1_9STRA</name>
<protein>
    <submittedName>
        <fullName evidence="2">Uncharacterized protein</fullName>
    </submittedName>
</protein>
<organism evidence="2 3">
    <name type="scientific">Seminavis robusta</name>
    <dbReference type="NCBI Taxonomy" id="568900"/>
    <lineage>
        <taxon>Eukaryota</taxon>
        <taxon>Sar</taxon>
        <taxon>Stramenopiles</taxon>
        <taxon>Ochrophyta</taxon>
        <taxon>Bacillariophyta</taxon>
        <taxon>Bacillariophyceae</taxon>
        <taxon>Bacillariophycidae</taxon>
        <taxon>Naviculales</taxon>
        <taxon>Naviculaceae</taxon>
        <taxon>Seminavis</taxon>
    </lineage>
</organism>
<feature type="compositionally biased region" description="Polar residues" evidence="1">
    <location>
        <begin position="1"/>
        <end position="12"/>
    </location>
</feature>
<feature type="region of interest" description="Disordered" evidence="1">
    <location>
        <begin position="572"/>
        <end position="681"/>
    </location>
</feature>
<dbReference type="AlphaFoldDB" id="A0A9N8HWB1"/>
<feature type="region of interest" description="Disordered" evidence="1">
    <location>
        <begin position="1"/>
        <end position="58"/>
    </location>
</feature>
<feature type="compositionally biased region" description="Basic residues" evidence="1">
    <location>
        <begin position="572"/>
        <end position="586"/>
    </location>
</feature>
<comment type="caution">
    <text evidence="2">The sequence shown here is derived from an EMBL/GenBank/DDBJ whole genome shotgun (WGS) entry which is preliminary data.</text>
</comment>
<feature type="compositionally biased region" description="Basic and acidic residues" evidence="1">
    <location>
        <begin position="455"/>
        <end position="471"/>
    </location>
</feature>
<proteinExistence type="predicted"/>
<feature type="compositionally biased region" description="Polar residues" evidence="1">
    <location>
        <begin position="591"/>
        <end position="605"/>
    </location>
</feature>
<gene>
    <name evidence="2" type="ORF">SEMRO_2172_G317540.1</name>
</gene>
<evidence type="ECO:0000313" key="2">
    <source>
        <dbReference type="EMBL" id="CAB9528206.1"/>
    </source>
</evidence>
<accession>A0A9N8HWB1</accession>
<feature type="compositionally biased region" description="Polar residues" evidence="1">
    <location>
        <begin position="660"/>
        <end position="672"/>
    </location>
</feature>
<dbReference type="Proteomes" id="UP001153069">
    <property type="component" value="Unassembled WGS sequence"/>
</dbReference>
<evidence type="ECO:0000313" key="3">
    <source>
        <dbReference type="Proteomes" id="UP001153069"/>
    </source>
</evidence>
<keyword evidence="3" id="KW-1185">Reference proteome</keyword>
<sequence>MSSMIPTGSTEPVASAAEKAQEPDAATTDEILAPNPAARVTPPPSPPLVLENATPTSSTVATLDATQPNAAPATVATTVDATATLAATQPKILCFGMSYTCIPKSMLKLNVSFQEWSEGRTEVTPADVVKAVRQNLLTEMDGRDMARCIATEKTCQVDVFTVSQERAAVYDDTRHLNANFNRHRLIHQLYTSFATDKEGNRQSTNNDNNNGRRQQSSFDAKYTIRFRQAILDYYWIPQGWDSNHWSPSFFSDILVGLVQKGMLDMDGNDNNSNQQIPCAVYLPFCFHCFRQVVNALDSLKKYYAISFLRKPNDLGENTLWRGTQTIDAEMMQTRLGKRRDQEEVYCTFGYQEVVEAATGIKDETKDTLLHILKKLEDFDDIRFLKLRPLRQHHPTLTIPKDQHEKGGLKGLVDPRRVKRGFRASLGDSGDNSSSKVGAPKNEIVKNTGDATGNNHNKDTKKAPRTPRENSKKAPPPHMVATSLKSNHASKNEALHPASCKRSLSQQFRIWETIKKMNFPNGAGSRPTRRASSNQQTINVEQQSAVKPGCKRVVPPTVTTTATPWALPVPEAKRRKLARGRKTRRVLFFRSQGHNSPRSCSNDKTLSSTPASTTTRSSSRGTRSSPRGAPLPEQTAQRLPSRLARELAWDMSDPTPERQEASPSTPCTRSTRLVSPSPTSVLSPMVVEQHPSARRSLLVIGAQQKANASCTVGKKSQRTVIARDDILIHHDARRNHEHLEGEHDTHVSGFVPPDWGPITHLRQQGLVEWPNPKPVQVASKVTPCSYK</sequence>
<feature type="compositionally biased region" description="Low complexity" evidence="1">
    <location>
        <begin position="606"/>
        <end position="627"/>
    </location>
</feature>